<reference evidence="2" key="2">
    <citation type="submission" date="2023-06" db="EMBL/GenBank/DDBJ databases">
        <authorList>
            <consortium name="Lawrence Berkeley National Laboratory"/>
            <person name="Haridas S."/>
            <person name="Hensen N."/>
            <person name="Bonometti L."/>
            <person name="Westerberg I."/>
            <person name="Brannstrom I.O."/>
            <person name="Guillou S."/>
            <person name="Cros-Aarteil S."/>
            <person name="Calhoun S."/>
            <person name="Kuo A."/>
            <person name="Mondo S."/>
            <person name="Pangilinan J."/>
            <person name="Riley R."/>
            <person name="Labutti K."/>
            <person name="Andreopoulos B."/>
            <person name="Lipzen A."/>
            <person name="Chen C."/>
            <person name="Yanf M."/>
            <person name="Daum C."/>
            <person name="Ng V."/>
            <person name="Clum A."/>
            <person name="Steindorff A."/>
            <person name="Ohm R."/>
            <person name="Martin F."/>
            <person name="Silar P."/>
            <person name="Natvig D."/>
            <person name="Lalanne C."/>
            <person name="Gautier V."/>
            <person name="Ament-Velasquez S.L."/>
            <person name="Kruys A."/>
            <person name="Hutchinson M.I."/>
            <person name="Powell A.J."/>
            <person name="Barry K."/>
            <person name="Miller A.N."/>
            <person name="Grigoriev I.V."/>
            <person name="Debuchy R."/>
            <person name="Gladieux P."/>
            <person name="Thoren M.H."/>
            <person name="Johannesson H."/>
        </authorList>
    </citation>
    <scope>NUCLEOTIDE SEQUENCE</scope>
    <source>
        <strain evidence="2">CBS 958.72</strain>
    </source>
</reference>
<comment type="caution">
    <text evidence="2">The sequence shown here is derived from an EMBL/GenBank/DDBJ whole genome shotgun (WGS) entry which is preliminary data.</text>
</comment>
<evidence type="ECO:0000313" key="3">
    <source>
        <dbReference type="Proteomes" id="UP001287356"/>
    </source>
</evidence>
<feature type="chain" id="PRO_5042187584" description="Secreted protein" evidence="1">
    <location>
        <begin position="21"/>
        <end position="95"/>
    </location>
</feature>
<feature type="signal peptide" evidence="1">
    <location>
        <begin position="1"/>
        <end position="20"/>
    </location>
</feature>
<name>A0AAE0KCX4_9PEZI</name>
<evidence type="ECO:0000313" key="2">
    <source>
        <dbReference type="EMBL" id="KAK3374528.1"/>
    </source>
</evidence>
<dbReference type="Proteomes" id="UP001287356">
    <property type="component" value="Unassembled WGS sequence"/>
</dbReference>
<accession>A0AAE0KCX4</accession>
<organism evidence="2 3">
    <name type="scientific">Lasiosphaeria ovina</name>
    <dbReference type="NCBI Taxonomy" id="92902"/>
    <lineage>
        <taxon>Eukaryota</taxon>
        <taxon>Fungi</taxon>
        <taxon>Dikarya</taxon>
        <taxon>Ascomycota</taxon>
        <taxon>Pezizomycotina</taxon>
        <taxon>Sordariomycetes</taxon>
        <taxon>Sordariomycetidae</taxon>
        <taxon>Sordariales</taxon>
        <taxon>Lasiosphaeriaceae</taxon>
        <taxon>Lasiosphaeria</taxon>
    </lineage>
</organism>
<dbReference type="AlphaFoldDB" id="A0AAE0KCX4"/>
<keyword evidence="1" id="KW-0732">Signal</keyword>
<reference evidence="2" key="1">
    <citation type="journal article" date="2023" name="Mol. Phylogenet. Evol.">
        <title>Genome-scale phylogeny and comparative genomics of the fungal order Sordariales.</title>
        <authorList>
            <person name="Hensen N."/>
            <person name="Bonometti L."/>
            <person name="Westerberg I."/>
            <person name="Brannstrom I.O."/>
            <person name="Guillou S."/>
            <person name="Cros-Aarteil S."/>
            <person name="Calhoun S."/>
            <person name="Haridas S."/>
            <person name="Kuo A."/>
            <person name="Mondo S."/>
            <person name="Pangilinan J."/>
            <person name="Riley R."/>
            <person name="LaButti K."/>
            <person name="Andreopoulos B."/>
            <person name="Lipzen A."/>
            <person name="Chen C."/>
            <person name="Yan M."/>
            <person name="Daum C."/>
            <person name="Ng V."/>
            <person name="Clum A."/>
            <person name="Steindorff A."/>
            <person name="Ohm R.A."/>
            <person name="Martin F."/>
            <person name="Silar P."/>
            <person name="Natvig D.O."/>
            <person name="Lalanne C."/>
            <person name="Gautier V."/>
            <person name="Ament-Velasquez S.L."/>
            <person name="Kruys A."/>
            <person name="Hutchinson M.I."/>
            <person name="Powell A.J."/>
            <person name="Barry K."/>
            <person name="Miller A.N."/>
            <person name="Grigoriev I.V."/>
            <person name="Debuchy R."/>
            <person name="Gladieux P."/>
            <person name="Hiltunen Thoren M."/>
            <person name="Johannesson H."/>
        </authorList>
    </citation>
    <scope>NUCLEOTIDE SEQUENCE</scope>
    <source>
        <strain evidence="2">CBS 958.72</strain>
    </source>
</reference>
<evidence type="ECO:0000256" key="1">
    <source>
        <dbReference type="SAM" id="SignalP"/>
    </source>
</evidence>
<keyword evidence="3" id="KW-1185">Reference proteome</keyword>
<proteinExistence type="predicted"/>
<dbReference type="EMBL" id="JAULSN010000004">
    <property type="protein sequence ID" value="KAK3374528.1"/>
    <property type="molecule type" value="Genomic_DNA"/>
</dbReference>
<evidence type="ECO:0008006" key="4">
    <source>
        <dbReference type="Google" id="ProtNLM"/>
    </source>
</evidence>
<gene>
    <name evidence="2" type="ORF">B0T24DRAFT_626806</name>
</gene>
<sequence>MHRWFPFLGHVLAFNSTAISTRTALDLRLPEVQRPIPGLGRSADPWRRATRWRLRFAAETGRVVAVQPRRPISMQLAILSRQTDDGMDSGVNACG</sequence>
<protein>
    <recommendedName>
        <fullName evidence="4">Secreted protein</fullName>
    </recommendedName>
</protein>